<comment type="caution">
    <text evidence="2">The sequence shown here is derived from an EMBL/GenBank/DDBJ whole genome shotgun (WGS) entry which is preliminary data.</text>
</comment>
<keyword evidence="3" id="KW-1185">Reference proteome</keyword>
<keyword evidence="1" id="KW-0813">Transport</keyword>
<sequence length="154" mass="17098">MDLLHSKHSKQDFPIFDQQSSKASPKAHRRARQSDAIRVKALQLAKPICGSWTHGVANVTDNYSKLRHLHPIVDFHSRYAVATEGQEVNVVTDYIVKVLGLEVCADTLVGNQMLWGISGGQRKRVTTGDFKERAGAVLGIERRALQFCNSQGIC</sequence>
<evidence type="ECO:0000313" key="2">
    <source>
        <dbReference type="EMBL" id="KAK9997158.1"/>
    </source>
</evidence>
<accession>A0AAW2CI34</accession>
<protein>
    <submittedName>
        <fullName evidence="2">Uncharacterized protein</fullName>
    </submittedName>
</protein>
<name>A0AAW2CI34_9ROSI</name>
<dbReference type="PANTHER" id="PTHR19241">
    <property type="entry name" value="ATP-BINDING CASSETTE TRANSPORTER"/>
    <property type="match status" value="1"/>
</dbReference>
<gene>
    <name evidence="2" type="ORF">SO802_021844</name>
</gene>
<evidence type="ECO:0000313" key="3">
    <source>
        <dbReference type="Proteomes" id="UP001459277"/>
    </source>
</evidence>
<organism evidence="2 3">
    <name type="scientific">Lithocarpus litseifolius</name>
    <dbReference type="NCBI Taxonomy" id="425828"/>
    <lineage>
        <taxon>Eukaryota</taxon>
        <taxon>Viridiplantae</taxon>
        <taxon>Streptophyta</taxon>
        <taxon>Embryophyta</taxon>
        <taxon>Tracheophyta</taxon>
        <taxon>Spermatophyta</taxon>
        <taxon>Magnoliopsida</taxon>
        <taxon>eudicotyledons</taxon>
        <taxon>Gunneridae</taxon>
        <taxon>Pentapetalae</taxon>
        <taxon>rosids</taxon>
        <taxon>fabids</taxon>
        <taxon>Fagales</taxon>
        <taxon>Fagaceae</taxon>
        <taxon>Lithocarpus</taxon>
    </lineage>
</organism>
<evidence type="ECO:0000256" key="1">
    <source>
        <dbReference type="ARBA" id="ARBA00022448"/>
    </source>
</evidence>
<dbReference type="EMBL" id="JAZDWU010000007">
    <property type="protein sequence ID" value="KAK9997158.1"/>
    <property type="molecule type" value="Genomic_DNA"/>
</dbReference>
<proteinExistence type="predicted"/>
<reference evidence="2 3" key="1">
    <citation type="submission" date="2024-01" db="EMBL/GenBank/DDBJ databases">
        <title>A telomere-to-telomere, gap-free genome of sweet tea (Lithocarpus litseifolius).</title>
        <authorList>
            <person name="Zhou J."/>
        </authorList>
    </citation>
    <scope>NUCLEOTIDE SEQUENCE [LARGE SCALE GENOMIC DNA]</scope>
    <source>
        <strain evidence="2">Zhou-2022a</strain>
        <tissue evidence="2">Leaf</tissue>
    </source>
</reference>
<dbReference type="Proteomes" id="UP001459277">
    <property type="component" value="Unassembled WGS sequence"/>
</dbReference>
<dbReference type="AlphaFoldDB" id="A0AAW2CI34"/>